<gene>
    <name evidence="2" type="ORF">ENR64_07525</name>
</gene>
<evidence type="ECO:0000313" key="2">
    <source>
        <dbReference type="EMBL" id="HFM97607.1"/>
    </source>
</evidence>
<protein>
    <submittedName>
        <fullName evidence="2">Acyl carrier protein</fullName>
    </submittedName>
</protein>
<reference evidence="2" key="1">
    <citation type="journal article" date="2020" name="mSystems">
        <title>Genome- and Community-Level Interaction Insights into Carbon Utilization and Element Cycling Functions of Hydrothermarchaeota in Hydrothermal Sediment.</title>
        <authorList>
            <person name="Zhou Z."/>
            <person name="Liu Y."/>
            <person name="Xu W."/>
            <person name="Pan J."/>
            <person name="Luo Z.H."/>
            <person name="Li M."/>
        </authorList>
    </citation>
    <scope>NUCLEOTIDE SEQUENCE [LARGE SCALE GENOMIC DNA]</scope>
    <source>
        <strain evidence="2">SpSt-418</strain>
    </source>
</reference>
<dbReference type="EMBL" id="DSRU01000094">
    <property type="protein sequence ID" value="HFM97607.1"/>
    <property type="molecule type" value="Genomic_DNA"/>
</dbReference>
<comment type="caution">
    <text evidence="2">The sequence shown here is derived from an EMBL/GenBank/DDBJ whole genome shotgun (WGS) entry which is preliminary data.</text>
</comment>
<organism evidence="2">
    <name type="scientific">Oscillatoriales cyanobacterium SpSt-418</name>
    <dbReference type="NCBI Taxonomy" id="2282169"/>
    <lineage>
        <taxon>Bacteria</taxon>
        <taxon>Bacillati</taxon>
        <taxon>Cyanobacteriota</taxon>
        <taxon>Cyanophyceae</taxon>
        <taxon>Oscillatoriophycideae</taxon>
        <taxon>Oscillatoriales</taxon>
    </lineage>
</organism>
<sequence>MQVQAILRKHIAETILFSQEYPYADSDSFLENGVIDSMNVIELVLFLEQEFGIQVADHEIVPDNFDSIAQLTAFVQSKQCVTA</sequence>
<accession>A0A7C3KDZ0</accession>
<feature type="domain" description="Carrier" evidence="1">
    <location>
        <begin position="1"/>
        <end position="79"/>
    </location>
</feature>
<dbReference type="SUPFAM" id="SSF47336">
    <property type="entry name" value="ACP-like"/>
    <property type="match status" value="1"/>
</dbReference>
<proteinExistence type="predicted"/>
<evidence type="ECO:0000259" key="1">
    <source>
        <dbReference type="PROSITE" id="PS50075"/>
    </source>
</evidence>
<dbReference type="PROSITE" id="PS50075">
    <property type="entry name" value="CARRIER"/>
    <property type="match status" value="1"/>
</dbReference>
<name>A0A7C3KDZ0_9CYAN</name>
<dbReference type="Pfam" id="PF00550">
    <property type="entry name" value="PP-binding"/>
    <property type="match status" value="1"/>
</dbReference>
<dbReference type="AlphaFoldDB" id="A0A7C3KDZ0"/>
<dbReference type="InterPro" id="IPR009081">
    <property type="entry name" value="PP-bd_ACP"/>
</dbReference>
<dbReference type="Gene3D" id="1.10.1200.10">
    <property type="entry name" value="ACP-like"/>
    <property type="match status" value="1"/>
</dbReference>
<dbReference type="InterPro" id="IPR036736">
    <property type="entry name" value="ACP-like_sf"/>
</dbReference>